<dbReference type="RefSeq" id="WP_169531595.1">
    <property type="nucleotide sequence ID" value="NZ_JABBGH010000002.1"/>
</dbReference>
<evidence type="ECO:0000256" key="2">
    <source>
        <dbReference type="SAM" id="SignalP"/>
    </source>
</evidence>
<accession>A0A7Y0AEM0</accession>
<dbReference type="Pfam" id="PF05139">
    <property type="entry name" value="Erythro_esteras"/>
    <property type="match status" value="1"/>
</dbReference>
<dbReference type="Pfam" id="PF13715">
    <property type="entry name" value="CarbopepD_reg_2"/>
    <property type="match status" value="1"/>
</dbReference>
<dbReference type="Gene3D" id="3.30.1870.10">
    <property type="entry name" value="EreA-like, domain 2"/>
    <property type="match status" value="1"/>
</dbReference>
<dbReference type="PANTHER" id="PTHR31299:SF0">
    <property type="entry name" value="ESTERASE, PUTATIVE (AFU_ORTHOLOGUE AFUA_1G05850)-RELATED"/>
    <property type="match status" value="1"/>
</dbReference>
<gene>
    <name evidence="3" type="ORF">HHL22_12100</name>
</gene>
<evidence type="ECO:0008006" key="5">
    <source>
        <dbReference type="Google" id="ProtNLM"/>
    </source>
</evidence>
<dbReference type="CDD" id="cd14728">
    <property type="entry name" value="Ere-like"/>
    <property type="match status" value="1"/>
</dbReference>
<dbReference type="SUPFAM" id="SSF159501">
    <property type="entry name" value="EreA/ChaN-like"/>
    <property type="match status" value="1"/>
</dbReference>
<reference evidence="3 4" key="1">
    <citation type="submission" date="2020-04" db="EMBL/GenBank/DDBJ databases">
        <title>Hymenobacter polaris sp. nov., isolated from Arctic soil.</title>
        <authorList>
            <person name="Dahal R.H."/>
        </authorList>
    </citation>
    <scope>NUCLEOTIDE SEQUENCE [LARGE SCALE GENOMIC DNA]</scope>
    <source>
        <strain evidence="3 4">RP-2-7</strain>
    </source>
</reference>
<dbReference type="InterPro" id="IPR052036">
    <property type="entry name" value="Hydrolase/PRTase-associated"/>
</dbReference>
<dbReference type="Gene3D" id="1.20.1440.30">
    <property type="entry name" value="Biosynthetic Protein domain"/>
    <property type="match status" value="1"/>
</dbReference>
<dbReference type="InterPro" id="IPR008969">
    <property type="entry name" value="CarboxyPept-like_regulatory"/>
</dbReference>
<comment type="caution">
    <text evidence="3">The sequence shown here is derived from an EMBL/GenBank/DDBJ whole genome shotgun (WGS) entry which is preliminary data.</text>
</comment>
<proteinExistence type="predicted"/>
<protein>
    <recommendedName>
        <fullName evidence="5">Erythromycin esterase family protein</fullName>
    </recommendedName>
</protein>
<feature type="region of interest" description="Disordered" evidence="1">
    <location>
        <begin position="440"/>
        <end position="459"/>
    </location>
</feature>
<feature type="region of interest" description="Disordered" evidence="1">
    <location>
        <begin position="834"/>
        <end position="865"/>
    </location>
</feature>
<dbReference type="Gene3D" id="3.40.1660.10">
    <property type="entry name" value="EreA-like (biosynthetic domain)"/>
    <property type="match status" value="1"/>
</dbReference>
<evidence type="ECO:0000256" key="1">
    <source>
        <dbReference type="SAM" id="MobiDB-lite"/>
    </source>
</evidence>
<feature type="chain" id="PRO_5031167077" description="Erythromycin esterase family protein" evidence="2">
    <location>
        <begin position="24"/>
        <end position="865"/>
    </location>
</feature>
<dbReference type="PANTHER" id="PTHR31299">
    <property type="entry name" value="ESTERASE, PUTATIVE (AFU_ORTHOLOGUE AFUA_1G05850)-RELATED"/>
    <property type="match status" value="1"/>
</dbReference>
<dbReference type="AlphaFoldDB" id="A0A7Y0AEM0"/>
<keyword evidence="2" id="KW-0732">Signal</keyword>
<dbReference type="SUPFAM" id="SSF49464">
    <property type="entry name" value="Carboxypeptidase regulatory domain-like"/>
    <property type="match status" value="1"/>
</dbReference>
<keyword evidence="4" id="KW-1185">Reference proteome</keyword>
<evidence type="ECO:0000313" key="4">
    <source>
        <dbReference type="Proteomes" id="UP000559626"/>
    </source>
</evidence>
<sequence length="865" mass="94254">MRCFTWLLGSLLIFGLGLTQTRAQSVAGPLVPARPIAHLSPPDTTFADLEFLRGELDGARVVFLGEPTHGEGNVLAAKARLVAYLQQRLGFTTLAMESGFFSLHKAQQEIETGKSVAKNMAASIFPIWMQTQEFQTVLPLVGPDGGGLRLMGFDPQLSGDYSDDLTDDLEDFLESEKGAKNLNYTLLDDVAGYMEEHFAFPATLTLGAYEAELAKAAPLLARAANAPQASRRAEAAFWQQCLRSLGALARDYARHDPNAKTADTFVAADSNPRDAQMADNLLWYLRQHPTEKVICWGALPHFANHVEVLQNDELRDYRPMGRAVKTALGPNQVYILGTLAGGGSHGMRGTAGTPVPAPAPGTLEASLLAAVPTPYAFVSLKHDAPGRQLTTYAFDYQPIAGPWSEVVDGFVFFRSVEPPHWVAADSTASAAAPDTAALGAPAAAQAAPPGSLSPAPGRGGTVLRRTVAVANVAGVRPVRGVVLDQRTRQPVPYASVQLPELGRGTVADGQGRFTVALPGPTPLQVSSLGYTTATVRSPAGTEELTVLLTPAAYTLEEVRVAARPLPTAEAILQNAVKRIPLNYEQQDYAAEVYTYQRVTSFDTLQLEDEYVSRFRVPAGYQHFTGNFMGSGDYPSRQLQQLHVLRRGPDTLRYKPGGRYGDPQGHDLWAADPVRTSPLFKNRGARRFQLKLDSVRYRGADTLYVLSFAARNANHRSTGTYLTGVYQGRVVVRRRDYAVLRYEALWQLDTATYNGVARKNFGRPTQVASLYSLLFSADRTTHVVTYAKAANGRYYVRRSVGQTANAGRSVKGQPFNMQSYTAHFFTILPEAGPPPLLPARNQPRTPAPAVPDRPEFWRSYQRPALP</sequence>
<feature type="compositionally biased region" description="Low complexity" evidence="1">
    <location>
        <begin position="440"/>
        <end position="456"/>
    </location>
</feature>
<name>A0A7Y0AEM0_9BACT</name>
<organism evidence="3 4">
    <name type="scientific">Hymenobacter polaris</name>
    <dbReference type="NCBI Taxonomy" id="2682546"/>
    <lineage>
        <taxon>Bacteria</taxon>
        <taxon>Pseudomonadati</taxon>
        <taxon>Bacteroidota</taxon>
        <taxon>Cytophagia</taxon>
        <taxon>Cytophagales</taxon>
        <taxon>Hymenobacteraceae</taxon>
        <taxon>Hymenobacter</taxon>
    </lineage>
</organism>
<dbReference type="EMBL" id="JABBGH010000002">
    <property type="protein sequence ID" value="NML65948.1"/>
    <property type="molecule type" value="Genomic_DNA"/>
</dbReference>
<dbReference type="GO" id="GO:0046677">
    <property type="term" value="P:response to antibiotic"/>
    <property type="evidence" value="ECO:0007669"/>
    <property type="project" value="InterPro"/>
</dbReference>
<dbReference type="Proteomes" id="UP000559626">
    <property type="component" value="Unassembled WGS sequence"/>
</dbReference>
<evidence type="ECO:0000313" key="3">
    <source>
        <dbReference type="EMBL" id="NML65948.1"/>
    </source>
</evidence>
<dbReference type="InterPro" id="IPR007815">
    <property type="entry name" value="Emycin_Estase"/>
</dbReference>
<dbReference type="Gene3D" id="2.60.40.1120">
    <property type="entry name" value="Carboxypeptidase-like, regulatory domain"/>
    <property type="match status" value="1"/>
</dbReference>
<feature type="signal peptide" evidence="2">
    <location>
        <begin position="1"/>
        <end position="23"/>
    </location>
</feature>